<dbReference type="Pfam" id="PF19404">
    <property type="entry name" value="DUF5977"/>
    <property type="match status" value="1"/>
</dbReference>
<dbReference type="EMBL" id="PYAW01000010">
    <property type="protein sequence ID" value="PSL42842.1"/>
    <property type="molecule type" value="Genomic_DNA"/>
</dbReference>
<dbReference type="Proteomes" id="UP000240971">
    <property type="component" value="Unassembled WGS sequence"/>
</dbReference>
<evidence type="ECO:0000313" key="3">
    <source>
        <dbReference type="EMBL" id="PSL42842.1"/>
    </source>
</evidence>
<gene>
    <name evidence="3" type="ORF">CLV51_11058</name>
</gene>
<dbReference type="InterPro" id="IPR046020">
    <property type="entry name" value="DUF5977"/>
</dbReference>
<accession>A0A2P8H9D8</accession>
<protein>
    <recommendedName>
        <fullName evidence="2">DUF5977 domain-containing protein</fullName>
    </recommendedName>
</protein>
<proteinExistence type="predicted"/>
<comment type="caution">
    <text evidence="3">The sequence shown here is derived from an EMBL/GenBank/DDBJ whole genome shotgun (WGS) entry which is preliminary data.</text>
</comment>
<organism evidence="3 4">
    <name type="scientific">Chitinophaga niastensis</name>
    <dbReference type="NCBI Taxonomy" id="536980"/>
    <lineage>
        <taxon>Bacteria</taxon>
        <taxon>Pseudomonadati</taxon>
        <taxon>Bacteroidota</taxon>
        <taxon>Chitinophagia</taxon>
        <taxon>Chitinophagales</taxon>
        <taxon>Chitinophagaceae</taxon>
        <taxon>Chitinophaga</taxon>
    </lineage>
</organism>
<sequence length="1350" mass="148928">MKKQFYPFFIFLQLLLPITAICQVDLPTGSASFNVPLFQYTDGNRLSSNISLDYTGGSGIKVDEIPTSTGLGWRLQAGGVIVRNTNGVPDDQIGGVYSGDRYSSGYLYPPYTNLLNPISPRGGFVPLIPYNWSSDYYKPDSSVMIDLEQDIFVFQYGGRTGSFIIASNGNILPLDNSKLKIEKLEKDMSADSIITRISGFVITDEVGIRYTFLAPETSKVISYERGAASTTTFNQTLINLQYKINNYSVITSWYLTEIYDPLSSNKITFSYADYNLDYLIGYSGAYALNIVGGTGQATTQSIQQRFSGKRKRITGIAFPGGKTNVLFKYFDTDLVDLPGEKALKQMVVLRDSIETTGYQFNYNYFFKDTLRAFNYSFAANELQYPRLCLNSIQKSGLYSILEPPYVFSYFTKYGYASMPARTSGGRDHFGYFNNDVQGQDYSTTDLAWNSTRALTLNTHRFAAVGPPVIGALKEVQYPAGGKLQFDYENNTAAFGASTVLSGGIRVRRTTQIDMVDTTKKIINDYRYVNVDSSSSGWGYETPLLLDTSSNYLVLPPSSTPYKPVNMSYNTASSAKLVITDDKKIKAADIAELLGFNVFICIAVAVVQNLFTPPPATTIQTIPSYQELSDHPSKYNLLPHMYSRVEVYQGSTANNIGKTVYEFTSPTDFPISVPLQQAPFSANQRCLPWVYGMLKRKLELNKNNNPSFETINNYNASISRLNSNGVGSIRWKAKQVLMCPEGLYNGYNGSVLLINDSYLPLVGRTELLSVTNKKYDSTGNFTQTVTTFTNDNINYYPKKITTTNSIGDTIQQRNYYTADYNSANIIAFKVMNDANMINIPISQETWKLSSTGQQLLDASISDFRPLCSGDLKVTQNLTFQNASPLPSSIAGTFDGTTLNRLPSYIKLQQALSFDSSSGRPVHILNPNAPEIGYQWGYNNEYVVAVVKNAHAAHIEKGVVGNVTNGIMSAVNNQTQTATITLSQPGNIYLQLVAPPTGEARYCSYFLSKNLVLVKSGNLCNVVSTGQVPDIWNTYKIANPRSALFSNLPAGTYTITANNFQIISGQPNPSTSLNYAFSTEPTVNIPAGFFYQGFEDITNAATDNPYAGKKYNIGSYTVPFNIADSRSYKIDYRYLSAGNWNYVSKPYTNNMVLSDGVGIDEVRVYPVDATITTYTYLPLIGITSETDENGRTVFNEYDPLGRLCFVKDEHKNILKRICYNYAGQPENCGGQSYSNLAVSQTFTKQGCGQGFTPGTGVYTIPAGTYTADDFTAAYAMAMADILKNGQNYVNQNTACSCVGVDHAIIGGVCELGVREDFVVAVDGGANCKSAYWYRYSDGSHGPTYLGGYVTCP</sequence>
<evidence type="ECO:0000259" key="2">
    <source>
        <dbReference type="Pfam" id="PF19404"/>
    </source>
</evidence>
<keyword evidence="4" id="KW-1185">Reference proteome</keyword>
<evidence type="ECO:0000256" key="1">
    <source>
        <dbReference type="SAM" id="SignalP"/>
    </source>
</evidence>
<feature type="signal peptide" evidence="1">
    <location>
        <begin position="1"/>
        <end position="22"/>
    </location>
</feature>
<name>A0A2P8H9D8_CHINA</name>
<feature type="domain" description="DUF5977" evidence="2">
    <location>
        <begin position="1231"/>
        <end position="1294"/>
    </location>
</feature>
<evidence type="ECO:0000313" key="4">
    <source>
        <dbReference type="Proteomes" id="UP000240971"/>
    </source>
</evidence>
<reference evidence="3 4" key="1">
    <citation type="submission" date="2018-03" db="EMBL/GenBank/DDBJ databases">
        <title>Genomic Encyclopedia of Archaeal and Bacterial Type Strains, Phase II (KMG-II): from individual species to whole genera.</title>
        <authorList>
            <person name="Goeker M."/>
        </authorList>
    </citation>
    <scope>NUCLEOTIDE SEQUENCE [LARGE SCALE GENOMIC DNA]</scope>
    <source>
        <strain evidence="3 4">DSM 24859</strain>
    </source>
</reference>
<keyword evidence="1" id="KW-0732">Signal</keyword>
<feature type="chain" id="PRO_5015172366" description="DUF5977 domain-containing protein" evidence="1">
    <location>
        <begin position="23"/>
        <end position="1350"/>
    </location>
</feature>